<evidence type="ECO:0000313" key="5">
    <source>
        <dbReference type="EMBL" id="KKN29240.1"/>
    </source>
</evidence>
<evidence type="ECO:0000256" key="2">
    <source>
        <dbReference type="SAM" id="Phobius"/>
    </source>
</evidence>
<comment type="caution">
    <text evidence="5">The sequence shown here is derived from an EMBL/GenBank/DDBJ whole genome shotgun (WGS) entry which is preliminary data.</text>
</comment>
<feature type="domain" description="Fibronectin type-III" evidence="3">
    <location>
        <begin position="219"/>
        <end position="306"/>
    </location>
</feature>
<comment type="similarity">
    <text evidence="1">Belongs to the glycosyl hydrolase 16 family.</text>
</comment>
<dbReference type="PROSITE" id="PS51762">
    <property type="entry name" value="GH16_2"/>
    <property type="match status" value="1"/>
</dbReference>
<dbReference type="InterPro" id="IPR036116">
    <property type="entry name" value="FN3_sf"/>
</dbReference>
<dbReference type="SUPFAM" id="SSF49265">
    <property type="entry name" value="Fibronectin type III"/>
    <property type="match status" value="1"/>
</dbReference>
<reference evidence="5" key="1">
    <citation type="journal article" date="2015" name="Nature">
        <title>Complex archaea that bridge the gap between prokaryotes and eukaryotes.</title>
        <authorList>
            <person name="Spang A."/>
            <person name="Saw J.H."/>
            <person name="Jorgensen S.L."/>
            <person name="Zaremba-Niedzwiedzka K."/>
            <person name="Martijn J."/>
            <person name="Lind A.E."/>
            <person name="van Eijk R."/>
            <person name="Schleper C."/>
            <person name="Guy L."/>
            <person name="Ettema T.J."/>
        </authorList>
    </citation>
    <scope>NUCLEOTIDE SEQUENCE</scope>
</reference>
<accession>A0A0F9PBK7</accession>
<dbReference type="InterPro" id="IPR013320">
    <property type="entry name" value="ConA-like_dom_sf"/>
</dbReference>
<evidence type="ECO:0000259" key="4">
    <source>
        <dbReference type="PROSITE" id="PS51762"/>
    </source>
</evidence>
<feature type="domain" description="GH16" evidence="4">
    <location>
        <begin position="318"/>
        <end position="551"/>
    </location>
</feature>
<dbReference type="CDD" id="cd00063">
    <property type="entry name" value="FN3"/>
    <property type="match status" value="1"/>
</dbReference>
<proteinExistence type="inferred from homology"/>
<evidence type="ECO:0008006" key="6">
    <source>
        <dbReference type="Google" id="ProtNLM"/>
    </source>
</evidence>
<dbReference type="SUPFAM" id="SSF49785">
    <property type="entry name" value="Galactose-binding domain-like"/>
    <property type="match status" value="1"/>
</dbReference>
<dbReference type="Pfam" id="PF00041">
    <property type="entry name" value="fn3"/>
    <property type="match status" value="1"/>
</dbReference>
<dbReference type="SUPFAM" id="SSF49899">
    <property type="entry name" value="Concanavalin A-like lectins/glucanases"/>
    <property type="match status" value="1"/>
</dbReference>
<dbReference type="EMBL" id="LAZR01002500">
    <property type="protein sequence ID" value="KKN29240.1"/>
    <property type="molecule type" value="Genomic_DNA"/>
</dbReference>
<dbReference type="InterPro" id="IPR003961">
    <property type="entry name" value="FN3_dom"/>
</dbReference>
<dbReference type="PANTHER" id="PTHR10963">
    <property type="entry name" value="GLYCOSYL HYDROLASE-RELATED"/>
    <property type="match status" value="1"/>
</dbReference>
<dbReference type="InterPro" id="IPR000757">
    <property type="entry name" value="Beta-glucanase-like"/>
</dbReference>
<feature type="transmembrane region" description="Helical" evidence="2">
    <location>
        <begin position="564"/>
        <end position="581"/>
    </location>
</feature>
<organism evidence="5">
    <name type="scientific">marine sediment metagenome</name>
    <dbReference type="NCBI Taxonomy" id="412755"/>
    <lineage>
        <taxon>unclassified sequences</taxon>
        <taxon>metagenomes</taxon>
        <taxon>ecological metagenomes</taxon>
    </lineage>
</organism>
<dbReference type="PANTHER" id="PTHR10963:SF55">
    <property type="entry name" value="GLYCOSIDE HYDROLASE FAMILY 16 PROTEIN"/>
    <property type="match status" value="1"/>
</dbReference>
<dbReference type="Pfam" id="PF00722">
    <property type="entry name" value="Glyco_hydro_16"/>
    <property type="match status" value="1"/>
</dbReference>
<dbReference type="SMART" id="SM00060">
    <property type="entry name" value="FN3"/>
    <property type="match status" value="1"/>
</dbReference>
<keyword evidence="2" id="KW-1133">Transmembrane helix</keyword>
<dbReference type="PROSITE" id="PS50853">
    <property type="entry name" value="FN3"/>
    <property type="match status" value="1"/>
</dbReference>
<protein>
    <recommendedName>
        <fullName evidence="6">GH16 domain-containing protein</fullName>
    </recommendedName>
</protein>
<sequence>MKRRMNYSVFVVMLIVGILIPVISNNIVINASADEEEPSEKAIVYSDLTAGDPLQADIRWNEWEGTVAVSNYTDDPYEGSNSMCITPTGSLWWGMGVEAIPRESLYLWTGGEFVFSIKTIYSGAFVVGFQSGIHPTTHVDAFIPIVPGRYGYENDGNWHQVQIPIDDIVEEAPMVDIGDLANVFVIMDDGAVDNQPIYVDDIYYVKSPDFEPETEKPTKPKGLQATYIYDTRVHFTWEPSSDNIGIAGYNIYQDGVEIGSTTKVKNSYTALNLTAGTTYSFNVRAYDIPRNLSPMSSTLKVTTMIYEGTKNLTLVWSEEFNYTGLPDSSIWNYEDWEPGKVNDELQKYTKERLENTRVEDDHLIIEARRDFYNGYEYTSGRLTSQNKGDWKYGRIEAKIMLPVGIGTWPAFWMMPTDSKYGGWPDSGEIDILEHVGYDPGEVHGTVHTEAYNWPAGTQVGNSTTVEDCQYNYHVYALEWTEDKMEWYVDDNLYFSFYKEGSSDVWPFDQEFYVILNIAIGGNWGGVEGVNNSIFPTSMLVDYVRVYSIESPIGHIPGSSTSIPGYRIELLLISIFFGLVILKKKFNT</sequence>
<dbReference type="GO" id="GO:0004553">
    <property type="term" value="F:hydrolase activity, hydrolyzing O-glycosyl compounds"/>
    <property type="evidence" value="ECO:0007669"/>
    <property type="project" value="InterPro"/>
</dbReference>
<evidence type="ECO:0000259" key="3">
    <source>
        <dbReference type="PROSITE" id="PS50853"/>
    </source>
</evidence>
<keyword evidence="2" id="KW-0812">Transmembrane</keyword>
<dbReference type="GO" id="GO:0005975">
    <property type="term" value="P:carbohydrate metabolic process"/>
    <property type="evidence" value="ECO:0007669"/>
    <property type="project" value="InterPro"/>
</dbReference>
<dbReference type="Gene3D" id="2.60.120.430">
    <property type="entry name" value="Galactose-binding lectin"/>
    <property type="match status" value="1"/>
</dbReference>
<gene>
    <name evidence="5" type="ORF">LCGC14_0846050</name>
</gene>
<dbReference type="Gene3D" id="2.60.120.200">
    <property type="match status" value="1"/>
</dbReference>
<keyword evidence="2" id="KW-0472">Membrane</keyword>
<dbReference type="AlphaFoldDB" id="A0A0F9PBK7"/>
<name>A0A0F9PBK7_9ZZZZ</name>
<dbReference type="Gene3D" id="2.60.40.10">
    <property type="entry name" value="Immunoglobulins"/>
    <property type="match status" value="1"/>
</dbReference>
<dbReference type="InterPro" id="IPR013783">
    <property type="entry name" value="Ig-like_fold"/>
</dbReference>
<dbReference type="CDD" id="cd08023">
    <property type="entry name" value="GH16_laminarinase_like"/>
    <property type="match status" value="1"/>
</dbReference>
<dbReference type="InterPro" id="IPR050546">
    <property type="entry name" value="Glycosyl_Hydrlase_16"/>
</dbReference>
<evidence type="ECO:0000256" key="1">
    <source>
        <dbReference type="ARBA" id="ARBA00006865"/>
    </source>
</evidence>
<dbReference type="InterPro" id="IPR008979">
    <property type="entry name" value="Galactose-bd-like_sf"/>
</dbReference>